<evidence type="ECO:0000313" key="5">
    <source>
        <dbReference type="Proteomes" id="UP000198508"/>
    </source>
</evidence>
<dbReference type="Pfam" id="PF00171">
    <property type="entry name" value="Aldedh"/>
    <property type="match status" value="1"/>
</dbReference>
<dbReference type="CDD" id="cd07121">
    <property type="entry name" value="ALDH_EutE"/>
    <property type="match status" value="1"/>
</dbReference>
<dbReference type="Proteomes" id="UP000198508">
    <property type="component" value="Unassembled WGS sequence"/>
</dbReference>
<proteinExistence type="predicted"/>
<dbReference type="Gene3D" id="3.40.605.10">
    <property type="entry name" value="Aldehyde Dehydrogenase, Chain A, domain 1"/>
    <property type="match status" value="1"/>
</dbReference>
<gene>
    <name evidence="4" type="ORF">SAMN05216313_105184</name>
</gene>
<dbReference type="SUPFAM" id="SSF53720">
    <property type="entry name" value="ALDH-like"/>
    <property type="match status" value="1"/>
</dbReference>
<reference evidence="5" key="1">
    <citation type="submission" date="2016-10" db="EMBL/GenBank/DDBJ databases">
        <authorList>
            <person name="Varghese N."/>
            <person name="Submissions S."/>
        </authorList>
    </citation>
    <scope>NUCLEOTIDE SEQUENCE [LARGE SCALE GENOMIC DNA]</scope>
    <source>
        <strain evidence="5">NLAE-zl-G277</strain>
    </source>
</reference>
<dbReference type="EMBL" id="FOIM01000005">
    <property type="protein sequence ID" value="SET38379.1"/>
    <property type="molecule type" value="Genomic_DNA"/>
</dbReference>
<dbReference type="PANTHER" id="PTHR11699">
    <property type="entry name" value="ALDEHYDE DEHYDROGENASE-RELATED"/>
    <property type="match status" value="1"/>
</dbReference>
<keyword evidence="2" id="KW-0520">NAD</keyword>
<dbReference type="STRING" id="460384.SAMN05216313_105184"/>
<dbReference type="NCBIfam" id="NF011927">
    <property type="entry name" value="PRK15398.1"/>
    <property type="match status" value="1"/>
</dbReference>
<evidence type="ECO:0000256" key="1">
    <source>
        <dbReference type="ARBA" id="ARBA00023002"/>
    </source>
</evidence>
<dbReference type="InterPro" id="IPR016162">
    <property type="entry name" value="Ald_DH_N"/>
</dbReference>
<dbReference type="InterPro" id="IPR012408">
    <property type="entry name" value="Acetald_propionald_DH-rel"/>
</dbReference>
<dbReference type="GO" id="GO:0008774">
    <property type="term" value="F:acetaldehyde dehydrogenase (acetylating) activity"/>
    <property type="evidence" value="ECO:0007669"/>
    <property type="project" value="InterPro"/>
</dbReference>
<accession>A0A1I0E0H7</accession>
<feature type="domain" description="Aldehyde dehydrogenase" evidence="3">
    <location>
        <begin position="44"/>
        <end position="435"/>
    </location>
</feature>
<dbReference type="AlphaFoldDB" id="A0A1I0E0H7"/>
<keyword evidence="1" id="KW-0560">Oxidoreductase</keyword>
<dbReference type="PIRSF" id="PIRSF036410">
    <property type="entry name" value="EutE_PduP"/>
    <property type="match status" value="1"/>
</dbReference>
<dbReference type="InterPro" id="IPR016163">
    <property type="entry name" value="Ald_DH_C"/>
</dbReference>
<protein>
    <submittedName>
        <fullName evidence="4">Propionaldehyde dehydrogenase</fullName>
    </submittedName>
</protein>
<organism evidence="4 5">
    <name type="scientific">Enterocloster lavalensis</name>
    <dbReference type="NCBI Taxonomy" id="460384"/>
    <lineage>
        <taxon>Bacteria</taxon>
        <taxon>Bacillati</taxon>
        <taxon>Bacillota</taxon>
        <taxon>Clostridia</taxon>
        <taxon>Lachnospirales</taxon>
        <taxon>Lachnospiraceae</taxon>
        <taxon>Enterocloster</taxon>
    </lineage>
</organism>
<dbReference type="InterPro" id="IPR015590">
    <property type="entry name" value="Aldehyde_DH_dom"/>
</dbReference>
<name>A0A1I0E0H7_9FIRM</name>
<evidence type="ECO:0000313" key="4">
    <source>
        <dbReference type="EMBL" id="SET38379.1"/>
    </source>
</evidence>
<evidence type="ECO:0000259" key="3">
    <source>
        <dbReference type="Pfam" id="PF00171"/>
    </source>
</evidence>
<dbReference type="Gene3D" id="3.40.309.10">
    <property type="entry name" value="Aldehyde Dehydrogenase, Chain A, domain 2"/>
    <property type="match status" value="1"/>
</dbReference>
<keyword evidence="5" id="KW-1185">Reference proteome</keyword>
<dbReference type="RefSeq" id="WP_092361844.1">
    <property type="nucleotide sequence ID" value="NZ_DAINWJ010000295.1"/>
</dbReference>
<dbReference type="InterPro" id="IPR016161">
    <property type="entry name" value="Ald_DH/histidinol_DH"/>
</dbReference>
<sequence length="481" mass="52130">MEIETRDIERIVRQVMAVMEQQGTIAGGAYPPAPGTPAPRGDNGVFERVEDAIDAAYAAGREWAFHYKVEDRRRVIEAIRVMARENARTLAQMVRDETGMGRMEDKVEKHLAVADKTPGVECLTTDAISGDGGLMIEEYAPFGVIGAITPSTNPTETVIHNTISMIAGGNSVVFNVHPGAKKCCAFCLQLLHKTIVENGGPANLITMQREPTMDAVNKMTSSPKIRLMVGTGGMGMVNALLRSGKKTIGAGAGNPPVIVDDTADVKLAARELYWGASFDNNLFCFAEKEVFVMEASADGLIRGLVEQGAYLLTPAETEAIVKLALIQKDGKYEVNKKWVGKDAGLFLKAIGVSGHENTRLLICDVPKCHPYVMVEQLMPVLPIVRCRTFDECIQCSVEAEQGNRHTSSIFSTNVYNMTKFGKEIETTIYVKNGATLRGLGIGGEGHTTMTIAGPTGEGLTCARSFTRRRRCMLAEGGLRII</sequence>
<evidence type="ECO:0000256" key="2">
    <source>
        <dbReference type="ARBA" id="ARBA00023027"/>
    </source>
</evidence>